<dbReference type="GO" id="GO:0003700">
    <property type="term" value="F:DNA-binding transcription factor activity"/>
    <property type="evidence" value="ECO:0007669"/>
    <property type="project" value="InterPro"/>
</dbReference>
<dbReference type="Gene3D" id="1.10.10.10">
    <property type="entry name" value="Winged helix-like DNA-binding domain superfamily/Winged helix DNA-binding domain"/>
    <property type="match status" value="1"/>
</dbReference>
<dbReference type="InterPro" id="IPR018356">
    <property type="entry name" value="Tscrpt_reg_HTH_DeoR_CS"/>
</dbReference>
<organism evidence="5 6">
    <name type="scientific">Amycolatopsis marina</name>
    <dbReference type="NCBI Taxonomy" id="490629"/>
    <lineage>
        <taxon>Bacteria</taxon>
        <taxon>Bacillati</taxon>
        <taxon>Actinomycetota</taxon>
        <taxon>Actinomycetes</taxon>
        <taxon>Pseudonocardiales</taxon>
        <taxon>Pseudonocardiaceae</taxon>
        <taxon>Amycolatopsis</taxon>
    </lineage>
</organism>
<evidence type="ECO:0000256" key="3">
    <source>
        <dbReference type="ARBA" id="ARBA00023163"/>
    </source>
</evidence>
<evidence type="ECO:0000256" key="1">
    <source>
        <dbReference type="ARBA" id="ARBA00023015"/>
    </source>
</evidence>
<proteinExistence type="predicted"/>
<dbReference type="Proteomes" id="UP000243799">
    <property type="component" value="Unassembled WGS sequence"/>
</dbReference>
<evidence type="ECO:0000313" key="5">
    <source>
        <dbReference type="EMBL" id="SFB44405.1"/>
    </source>
</evidence>
<dbReference type="Pfam" id="PF08279">
    <property type="entry name" value="HTH_11"/>
    <property type="match status" value="1"/>
</dbReference>
<evidence type="ECO:0000259" key="4">
    <source>
        <dbReference type="PROSITE" id="PS51000"/>
    </source>
</evidence>
<dbReference type="Pfam" id="PF13280">
    <property type="entry name" value="WYL"/>
    <property type="match status" value="1"/>
</dbReference>
<dbReference type="GO" id="GO:0003677">
    <property type="term" value="F:DNA binding"/>
    <property type="evidence" value="ECO:0007669"/>
    <property type="project" value="UniProtKB-KW"/>
</dbReference>
<dbReference type="InterPro" id="IPR036388">
    <property type="entry name" value="WH-like_DNA-bd_sf"/>
</dbReference>
<feature type="domain" description="HTH deoR-type" evidence="4">
    <location>
        <begin position="20"/>
        <end position="86"/>
    </location>
</feature>
<dbReference type="InterPro" id="IPR036390">
    <property type="entry name" value="WH_DNA-bd_sf"/>
</dbReference>
<name>A0A1I1B234_9PSEU</name>
<dbReference type="InterPro" id="IPR028349">
    <property type="entry name" value="PafC-like"/>
</dbReference>
<keyword evidence="6" id="KW-1185">Reference proteome</keyword>
<reference evidence="6" key="1">
    <citation type="submission" date="2016-10" db="EMBL/GenBank/DDBJ databases">
        <authorList>
            <person name="Varghese N."/>
            <person name="Submissions S."/>
        </authorList>
    </citation>
    <scope>NUCLEOTIDE SEQUENCE [LARGE SCALE GENOMIC DNA]</scope>
    <source>
        <strain evidence="6">CGMCC 4.3568</strain>
    </source>
</reference>
<dbReference type="PANTHER" id="PTHR34580">
    <property type="match status" value="1"/>
</dbReference>
<dbReference type="STRING" id="490629.SAMN05216266_111203"/>
<keyword evidence="1" id="KW-0805">Transcription regulation</keyword>
<evidence type="ECO:0000313" key="6">
    <source>
        <dbReference type="Proteomes" id="UP000243799"/>
    </source>
</evidence>
<dbReference type="PANTHER" id="PTHR34580:SF3">
    <property type="entry name" value="PROTEIN PAFB"/>
    <property type="match status" value="1"/>
</dbReference>
<dbReference type="InterPro" id="IPR051534">
    <property type="entry name" value="CBASS_pafABC_assoc_protein"/>
</dbReference>
<dbReference type="PROSITE" id="PS52050">
    <property type="entry name" value="WYL"/>
    <property type="match status" value="1"/>
</dbReference>
<dbReference type="PIRSF" id="PIRSF016838">
    <property type="entry name" value="PafC"/>
    <property type="match status" value="1"/>
</dbReference>
<protein>
    <submittedName>
        <fullName evidence="5">Predicted DNA-binding transcriptional regulator YafY, contains an HTH and WYL domains</fullName>
    </submittedName>
</protein>
<dbReference type="InterPro" id="IPR013196">
    <property type="entry name" value="HTH_11"/>
</dbReference>
<keyword evidence="2 5" id="KW-0238">DNA-binding</keyword>
<keyword evidence="3" id="KW-0804">Transcription</keyword>
<dbReference type="SUPFAM" id="SSF46785">
    <property type="entry name" value="Winged helix' DNA-binding domain"/>
    <property type="match status" value="1"/>
</dbReference>
<dbReference type="AlphaFoldDB" id="A0A1I1B234"/>
<evidence type="ECO:0000256" key="2">
    <source>
        <dbReference type="ARBA" id="ARBA00023125"/>
    </source>
</evidence>
<sequence length="348" mass="37378">MSASCANLRGMHGESTRRDMPGRLLRLLSLLQSRREWSGGELAERLGVSDRTVRRDVDRLRALDYPVAGTTGTAGGYRLTSGGNVPPLLLDDDEAIAMAIGLATGTGGGVAGMAENSMRALAKLEQVLPARLRPRLAAFTSATAAVPHRHLAPPVDPAVLAVLASCCRDQEIVSFDYQRRDGETSTRRVEPYNLVTVHGLWYLLAFDPDRADWRTFRVDRIGAPLPTHRRGTPRELPATDAATYLTHAFAGARYRHTARITVALPADTVRAGLFATIPGEIEQHGPRECTIRLSADSPELVVQFLAAIAALGAEFGVEAPEEIAVRLRTVGHGLAATPPSAPGMELGC</sequence>
<dbReference type="InterPro" id="IPR026881">
    <property type="entry name" value="WYL_dom"/>
</dbReference>
<dbReference type="InterPro" id="IPR001034">
    <property type="entry name" value="DeoR_HTH"/>
</dbReference>
<dbReference type="PROSITE" id="PS00894">
    <property type="entry name" value="HTH_DEOR_1"/>
    <property type="match status" value="1"/>
</dbReference>
<dbReference type="PROSITE" id="PS51000">
    <property type="entry name" value="HTH_DEOR_2"/>
    <property type="match status" value="1"/>
</dbReference>
<gene>
    <name evidence="5" type="ORF">SAMN05216266_111203</name>
</gene>
<dbReference type="EMBL" id="FOKG01000011">
    <property type="protein sequence ID" value="SFB44405.1"/>
    <property type="molecule type" value="Genomic_DNA"/>
</dbReference>
<accession>A0A1I1B234</accession>